<feature type="region of interest" description="Disordered" evidence="2">
    <location>
        <begin position="69"/>
        <end position="122"/>
    </location>
</feature>
<dbReference type="AlphaFoldDB" id="A0A3B4EAN2"/>
<feature type="compositionally biased region" description="Polar residues" evidence="2">
    <location>
        <begin position="148"/>
        <end position="160"/>
    </location>
</feature>
<protein>
    <recommendedName>
        <fullName evidence="5">DISC1 scaffold protein</fullName>
    </recommendedName>
</protein>
<dbReference type="PANTHER" id="PTHR14332:SF3">
    <property type="entry name" value="DISRUPTED IN SCHIZOPHRENIA 1 PROTEIN"/>
    <property type="match status" value="1"/>
</dbReference>
<feature type="coiled-coil region" evidence="1">
    <location>
        <begin position="517"/>
        <end position="583"/>
    </location>
</feature>
<sequence>MRTEGGLFTAPEVDVSRRRSLRTTNLSRHLDCAACLAGRVPCLLHHDSDVQASCPSACLNGDESAIKPPTSQGHCGGDSAGHRAGQSFQDISSPQWRGAHEQISPSAVECPEDTPSDDTFNSSFSFIQQSLDSERSFWDTSECESSKPRTGSTVVEQSVFKNEDTESSQIGSADVPGADQLPGQSGKPQNLLLDDDLLGINLDAPWHRSDRHMSFGMTSRSRDNMPDSDTEVTSSLSVDSSDSASSSTSGYESATPSSDQRWDVFMNKCEGILQECLQENHTNSRIESMMFKLQRLQQKAVLDDDYDTAERFSKKLDELMKEKASLKPGLPSRHPRVTCFLERLRTTIHSALRRMDPDCTVWVVDHSQHCSNTDVVCVLQREMAGLQLRLEVLQKRSLALEEQLTQEELQLETMEMEGTLLRGYSPAQLHLTGRVLEDLITSKHRVQISLSPGPSITRLQEQEQRLTSSIKEATAKVVMSQRLGSSLRRKVSESETQLLALHEVKLAAISGSDFSTAKELKTEMRSVYEERDHLEGLAKRLQTLSAGSAHDLAHMKEQHSQLKKELQKREAQYEQNLKENIVKYTELLEDRLHSCGSPALERIWEADLEACHLLLRGLQLHTPTCSEPEDLPSPAKPCPQVQTFSKTEADCAMLTALGGCWGSEVNLQNSEFTKKLEEFLFCLEDGHPEDLHGEAVELIERCELISERLLSLEEQLLTALQNSDQDLTDILSLPKEVQEVKATLQDMLAQLKKSSFDEEEEEQEDKEQFHDVEDGETLEVEEDNYFSDSWEI</sequence>
<feature type="region of interest" description="Disordered" evidence="2">
    <location>
        <begin position="137"/>
        <end position="190"/>
    </location>
</feature>
<dbReference type="GeneTree" id="ENSGT00390000006176"/>
<keyword evidence="4" id="KW-1185">Reference proteome</keyword>
<name>A0A3B4EAN2_PYGNA</name>
<dbReference type="GO" id="GO:0005815">
    <property type="term" value="C:microtubule organizing center"/>
    <property type="evidence" value="ECO:0007669"/>
    <property type="project" value="TreeGrafter"/>
</dbReference>
<evidence type="ECO:0008006" key="5">
    <source>
        <dbReference type="Google" id="ProtNLM"/>
    </source>
</evidence>
<dbReference type="GO" id="GO:0001764">
    <property type="term" value="P:neuron migration"/>
    <property type="evidence" value="ECO:0007669"/>
    <property type="project" value="TreeGrafter"/>
</dbReference>
<feature type="coiled-coil region" evidence="1">
    <location>
        <begin position="383"/>
        <end position="417"/>
    </location>
</feature>
<evidence type="ECO:0000313" key="4">
    <source>
        <dbReference type="Proteomes" id="UP001501920"/>
    </source>
</evidence>
<reference evidence="3" key="3">
    <citation type="submission" date="2025-09" db="UniProtKB">
        <authorList>
            <consortium name="Ensembl"/>
        </authorList>
    </citation>
    <scope>IDENTIFICATION</scope>
</reference>
<dbReference type="GO" id="GO:0060271">
    <property type="term" value="P:cilium assembly"/>
    <property type="evidence" value="ECO:0007669"/>
    <property type="project" value="TreeGrafter"/>
</dbReference>
<gene>
    <name evidence="3" type="primary">DISC1</name>
</gene>
<dbReference type="GO" id="GO:0045111">
    <property type="term" value="C:intermediate filament cytoskeleton"/>
    <property type="evidence" value="ECO:0007669"/>
    <property type="project" value="TreeGrafter"/>
</dbReference>
<dbReference type="InterPro" id="IPR026081">
    <property type="entry name" value="DISC1"/>
</dbReference>
<feature type="compositionally biased region" description="Low complexity" evidence="2">
    <location>
        <begin position="231"/>
        <end position="258"/>
    </location>
</feature>
<evidence type="ECO:0000256" key="2">
    <source>
        <dbReference type="SAM" id="MobiDB-lite"/>
    </source>
</evidence>
<accession>A0A3B4EAN2</accession>
<feature type="compositionally biased region" description="Acidic residues" evidence="2">
    <location>
        <begin position="773"/>
        <end position="792"/>
    </location>
</feature>
<dbReference type="Proteomes" id="UP001501920">
    <property type="component" value="Chromosome 5"/>
</dbReference>
<evidence type="ECO:0000313" key="3">
    <source>
        <dbReference type="Ensembl" id="ENSPNAP00000032354.2"/>
    </source>
</evidence>
<dbReference type="Ensembl" id="ENSPNAT00000022208.2">
    <property type="protein sequence ID" value="ENSPNAP00000032354.2"/>
    <property type="gene ID" value="ENSPNAG00000020252.2"/>
</dbReference>
<dbReference type="GO" id="GO:0005874">
    <property type="term" value="C:microtubule"/>
    <property type="evidence" value="ECO:0007669"/>
    <property type="project" value="TreeGrafter"/>
</dbReference>
<keyword evidence="1" id="KW-0175">Coiled coil</keyword>
<feature type="region of interest" description="Disordered" evidence="2">
    <location>
        <begin position="210"/>
        <end position="258"/>
    </location>
</feature>
<evidence type="ECO:0000256" key="1">
    <source>
        <dbReference type="SAM" id="Coils"/>
    </source>
</evidence>
<feature type="region of interest" description="Disordered" evidence="2">
    <location>
        <begin position="754"/>
        <end position="792"/>
    </location>
</feature>
<reference evidence="3" key="2">
    <citation type="submission" date="2025-08" db="UniProtKB">
        <authorList>
            <consortium name="Ensembl"/>
        </authorList>
    </citation>
    <scope>IDENTIFICATION</scope>
</reference>
<reference evidence="3 4" key="1">
    <citation type="submission" date="2020-10" db="EMBL/GenBank/DDBJ databases">
        <title>Pygocentrus nattereri (red-bellied piranha) genome, fPygNat1, primary haplotype.</title>
        <authorList>
            <person name="Myers G."/>
            <person name="Meyer A."/>
            <person name="Karagic N."/>
            <person name="Pippel M."/>
            <person name="Winkler S."/>
            <person name="Tracey A."/>
            <person name="Wood J."/>
            <person name="Formenti G."/>
            <person name="Howe K."/>
            <person name="Fedrigo O."/>
            <person name="Jarvis E.D."/>
        </authorList>
    </citation>
    <scope>NUCLEOTIDE SEQUENCE [LARGE SCALE GENOMIC DNA]</scope>
</reference>
<organism evidence="3 4">
    <name type="scientific">Pygocentrus nattereri</name>
    <name type="common">Red-bellied piranha</name>
    <dbReference type="NCBI Taxonomy" id="42514"/>
    <lineage>
        <taxon>Eukaryota</taxon>
        <taxon>Metazoa</taxon>
        <taxon>Chordata</taxon>
        <taxon>Craniata</taxon>
        <taxon>Vertebrata</taxon>
        <taxon>Euteleostomi</taxon>
        <taxon>Actinopterygii</taxon>
        <taxon>Neopterygii</taxon>
        <taxon>Teleostei</taxon>
        <taxon>Ostariophysi</taxon>
        <taxon>Characiformes</taxon>
        <taxon>Characoidei</taxon>
        <taxon>Pygocentrus</taxon>
    </lineage>
</organism>
<feature type="compositionally biased region" description="Polar residues" evidence="2">
    <location>
        <begin position="86"/>
        <end position="95"/>
    </location>
</feature>
<dbReference type="PANTHER" id="PTHR14332">
    <property type="entry name" value="DISRUPTED IN SCHIZOPHRENIA 1 PROTEIN"/>
    <property type="match status" value="1"/>
</dbReference>
<proteinExistence type="predicted"/>